<evidence type="ECO:0000256" key="3">
    <source>
        <dbReference type="ARBA" id="ARBA00023125"/>
    </source>
</evidence>
<dbReference type="EMBL" id="JACHJG010000005">
    <property type="protein sequence ID" value="MBB4887102.1"/>
    <property type="molecule type" value="Genomic_DNA"/>
</dbReference>
<dbReference type="AlphaFoldDB" id="A0A7W7PEW5"/>
<evidence type="ECO:0000259" key="5">
    <source>
        <dbReference type="PROSITE" id="PS50937"/>
    </source>
</evidence>
<organism evidence="6 7">
    <name type="scientific">Streptomyces netropsis</name>
    <name type="common">Streptoverticillium netropsis</name>
    <dbReference type="NCBI Taxonomy" id="55404"/>
    <lineage>
        <taxon>Bacteria</taxon>
        <taxon>Bacillati</taxon>
        <taxon>Actinomycetota</taxon>
        <taxon>Actinomycetes</taxon>
        <taxon>Kitasatosporales</taxon>
        <taxon>Streptomycetaceae</taxon>
        <taxon>Streptomyces</taxon>
    </lineage>
</organism>
<dbReference type="InterPro" id="IPR009061">
    <property type="entry name" value="DNA-bd_dom_put_sf"/>
</dbReference>
<comment type="caution">
    <text evidence="6">The sequence shown here is derived from an EMBL/GenBank/DDBJ whole genome shotgun (WGS) entry which is preliminary data.</text>
</comment>
<protein>
    <submittedName>
        <fullName evidence="6">DNA-binding transcriptional MerR regulator</fullName>
    </submittedName>
</protein>
<accession>A0A7W7PEW5</accession>
<dbReference type="GO" id="GO:0003677">
    <property type="term" value="F:DNA binding"/>
    <property type="evidence" value="ECO:0007669"/>
    <property type="project" value="UniProtKB-KW"/>
</dbReference>
<dbReference type="PRINTS" id="PR00040">
    <property type="entry name" value="HTHMERR"/>
</dbReference>
<dbReference type="PROSITE" id="PS50937">
    <property type="entry name" value="HTH_MERR_2"/>
    <property type="match status" value="1"/>
</dbReference>
<dbReference type="GO" id="GO:0003700">
    <property type="term" value="F:DNA-binding transcription factor activity"/>
    <property type="evidence" value="ECO:0007669"/>
    <property type="project" value="InterPro"/>
</dbReference>
<keyword evidence="2" id="KW-0805">Transcription regulation</keyword>
<evidence type="ECO:0000256" key="2">
    <source>
        <dbReference type="ARBA" id="ARBA00023015"/>
    </source>
</evidence>
<dbReference type="RefSeq" id="WP_184734117.1">
    <property type="nucleotide sequence ID" value="NZ_BMRW01000005.1"/>
</dbReference>
<dbReference type="PANTHER" id="PTHR30204">
    <property type="entry name" value="REDOX-CYCLING DRUG-SENSING TRANSCRIPTIONAL ACTIVATOR SOXR"/>
    <property type="match status" value="1"/>
</dbReference>
<feature type="domain" description="HTH merR-type" evidence="5">
    <location>
        <begin position="1"/>
        <end position="68"/>
    </location>
</feature>
<sequence>MKIGELARETGVSVRLLRYYEEVGLLTPHRPGGGHRRYAPDAPEAVHRIRVLLAAGLPTRVIREILPCVQGTGTDFDPCVTTHLRARLTELDTHITDLHAARSSLAALLTATERATTPA</sequence>
<keyword evidence="4" id="KW-0804">Transcription</keyword>
<dbReference type="Gene3D" id="1.10.1660.10">
    <property type="match status" value="1"/>
</dbReference>
<dbReference type="Pfam" id="PF13411">
    <property type="entry name" value="MerR_1"/>
    <property type="match status" value="1"/>
</dbReference>
<dbReference type="Proteomes" id="UP000556436">
    <property type="component" value="Unassembled WGS sequence"/>
</dbReference>
<name>A0A7W7PEW5_STRNE</name>
<evidence type="ECO:0000313" key="7">
    <source>
        <dbReference type="Proteomes" id="UP000556436"/>
    </source>
</evidence>
<dbReference type="PANTHER" id="PTHR30204:SF69">
    <property type="entry name" value="MERR-FAMILY TRANSCRIPTIONAL REGULATOR"/>
    <property type="match status" value="1"/>
</dbReference>
<keyword evidence="1" id="KW-0678">Repressor</keyword>
<reference evidence="6 7" key="1">
    <citation type="submission" date="2020-08" db="EMBL/GenBank/DDBJ databases">
        <title>Genomic Encyclopedia of Type Strains, Phase III (KMG-III): the genomes of soil and plant-associated and newly described type strains.</title>
        <authorList>
            <person name="Whitman W."/>
        </authorList>
    </citation>
    <scope>NUCLEOTIDE SEQUENCE [LARGE SCALE GENOMIC DNA]</scope>
    <source>
        <strain evidence="6 7">CECT 3265</strain>
    </source>
</reference>
<evidence type="ECO:0000256" key="1">
    <source>
        <dbReference type="ARBA" id="ARBA00022491"/>
    </source>
</evidence>
<keyword evidence="3 6" id="KW-0238">DNA-binding</keyword>
<evidence type="ECO:0000313" key="6">
    <source>
        <dbReference type="EMBL" id="MBB4887102.1"/>
    </source>
</evidence>
<dbReference type="CDD" id="cd01282">
    <property type="entry name" value="HTH_MerR-like_sg3"/>
    <property type="match status" value="1"/>
</dbReference>
<proteinExistence type="predicted"/>
<gene>
    <name evidence="6" type="ORF">FHS38_003147</name>
</gene>
<dbReference type="SMART" id="SM00422">
    <property type="entry name" value="HTH_MERR"/>
    <property type="match status" value="1"/>
</dbReference>
<keyword evidence="7" id="KW-1185">Reference proteome</keyword>
<dbReference type="InterPro" id="IPR047057">
    <property type="entry name" value="MerR_fam"/>
</dbReference>
<dbReference type="SUPFAM" id="SSF46955">
    <property type="entry name" value="Putative DNA-binding domain"/>
    <property type="match status" value="1"/>
</dbReference>
<evidence type="ECO:0000256" key="4">
    <source>
        <dbReference type="ARBA" id="ARBA00023163"/>
    </source>
</evidence>
<dbReference type="PROSITE" id="PS00552">
    <property type="entry name" value="HTH_MERR_1"/>
    <property type="match status" value="1"/>
</dbReference>
<dbReference type="InterPro" id="IPR000551">
    <property type="entry name" value="MerR-type_HTH_dom"/>
</dbReference>